<dbReference type="RefSeq" id="WP_145302867.1">
    <property type="nucleotide sequence ID" value="NZ_CP036299.1"/>
</dbReference>
<name>A0A518GST9_9PLAN</name>
<organism evidence="2 3">
    <name type="scientific">Planctopirus ephydatiae</name>
    <dbReference type="NCBI Taxonomy" id="2528019"/>
    <lineage>
        <taxon>Bacteria</taxon>
        <taxon>Pseudomonadati</taxon>
        <taxon>Planctomycetota</taxon>
        <taxon>Planctomycetia</taxon>
        <taxon>Planctomycetales</taxon>
        <taxon>Planctomycetaceae</taxon>
        <taxon>Planctopirus</taxon>
    </lineage>
</organism>
<dbReference type="SUPFAM" id="SSF52540">
    <property type="entry name" value="P-loop containing nucleoside triphosphate hydrolases"/>
    <property type="match status" value="1"/>
</dbReference>
<sequence length="384" mass="41153">MSSEKLPGQGVTRPVAATSRTIRFIMVGGFLGAGKTTTLARLARQYMAAGHTVGIVTNDQATDLVDTNSLRSQGFDVGEVAGACFCCHFNELIATLGQLDDSRAPSIVLAEPVGSCTDLVATVVQPLKQLYSARFSIAPYSVLLKPSHGLKVLRGEGSGFSPKAAYILEKQLEEADAVLINRADELSGEQMQELVSLVQKKVPGTPVLRVSAKTGEGFDGFCEFLEQEGIFGRKVLDIDYDIYAEGEAELGWLNTSLTIRSDQPVALDTFLLGVIEKLKRSLGEKGAETAHLKAIGLWEGFFGVANLTSSDGPAELSLPSRCAVQEAEVVVNARVAIDPEHLQELVISSLQAVADELGVQVTLRQTQSFRPGRPNPTHRLATTV</sequence>
<dbReference type="PANTHER" id="PTHR13748:SF62">
    <property type="entry name" value="COBW DOMAIN-CONTAINING PROTEIN"/>
    <property type="match status" value="1"/>
</dbReference>
<evidence type="ECO:0000313" key="2">
    <source>
        <dbReference type="EMBL" id="QDV31660.1"/>
    </source>
</evidence>
<proteinExistence type="predicted"/>
<feature type="domain" description="CobW/HypB/UreG nucleotide-binding" evidence="1">
    <location>
        <begin position="25"/>
        <end position="207"/>
    </location>
</feature>
<gene>
    <name evidence="2" type="primary">ureG</name>
    <name evidence="2" type="ORF">Spb1_36050</name>
</gene>
<dbReference type="Pfam" id="PF02492">
    <property type="entry name" value="cobW"/>
    <property type="match status" value="1"/>
</dbReference>
<evidence type="ECO:0000259" key="1">
    <source>
        <dbReference type="Pfam" id="PF02492"/>
    </source>
</evidence>
<dbReference type="InterPro" id="IPR003495">
    <property type="entry name" value="CobW/HypB/UreG_nucleotide-bd"/>
</dbReference>
<dbReference type="EMBL" id="CP036299">
    <property type="protein sequence ID" value="QDV31660.1"/>
    <property type="molecule type" value="Genomic_DNA"/>
</dbReference>
<dbReference type="OrthoDB" id="9808822at2"/>
<dbReference type="KEGG" id="peh:Spb1_36050"/>
<dbReference type="Proteomes" id="UP000315349">
    <property type="component" value="Chromosome"/>
</dbReference>
<dbReference type="InterPro" id="IPR027417">
    <property type="entry name" value="P-loop_NTPase"/>
</dbReference>
<keyword evidence="3" id="KW-1185">Reference proteome</keyword>
<reference evidence="2 3" key="1">
    <citation type="submission" date="2019-02" db="EMBL/GenBank/DDBJ databases">
        <title>Deep-cultivation of Planctomycetes and their phenomic and genomic characterization uncovers novel biology.</title>
        <authorList>
            <person name="Wiegand S."/>
            <person name="Jogler M."/>
            <person name="Boedeker C."/>
            <person name="Pinto D."/>
            <person name="Vollmers J."/>
            <person name="Rivas-Marin E."/>
            <person name="Kohn T."/>
            <person name="Peeters S.H."/>
            <person name="Heuer A."/>
            <person name="Rast P."/>
            <person name="Oberbeckmann S."/>
            <person name="Bunk B."/>
            <person name="Jeske O."/>
            <person name="Meyerdierks A."/>
            <person name="Storesund J.E."/>
            <person name="Kallscheuer N."/>
            <person name="Luecker S."/>
            <person name="Lage O.M."/>
            <person name="Pohl T."/>
            <person name="Merkel B.J."/>
            <person name="Hornburger P."/>
            <person name="Mueller R.-W."/>
            <person name="Bruemmer F."/>
            <person name="Labrenz M."/>
            <person name="Spormann A.M."/>
            <person name="Op den Camp H."/>
            <person name="Overmann J."/>
            <person name="Amann R."/>
            <person name="Jetten M.S.M."/>
            <person name="Mascher T."/>
            <person name="Medema M.H."/>
            <person name="Devos D.P."/>
            <person name="Kaster A.-K."/>
            <person name="Ovreas L."/>
            <person name="Rohde M."/>
            <person name="Galperin M.Y."/>
            <person name="Jogler C."/>
        </authorList>
    </citation>
    <scope>NUCLEOTIDE SEQUENCE [LARGE SCALE GENOMIC DNA]</scope>
    <source>
        <strain evidence="2 3">Spb1</strain>
    </source>
</reference>
<dbReference type="GO" id="GO:0005737">
    <property type="term" value="C:cytoplasm"/>
    <property type="evidence" value="ECO:0007669"/>
    <property type="project" value="TreeGrafter"/>
</dbReference>
<protein>
    <submittedName>
        <fullName evidence="2">Urease accessory protein UreG</fullName>
    </submittedName>
</protein>
<dbReference type="PANTHER" id="PTHR13748">
    <property type="entry name" value="COBW-RELATED"/>
    <property type="match status" value="1"/>
</dbReference>
<dbReference type="AlphaFoldDB" id="A0A518GST9"/>
<dbReference type="InterPro" id="IPR051316">
    <property type="entry name" value="Zinc-reg_GTPase_activator"/>
</dbReference>
<evidence type="ECO:0000313" key="3">
    <source>
        <dbReference type="Proteomes" id="UP000315349"/>
    </source>
</evidence>
<dbReference type="Gene3D" id="3.40.50.300">
    <property type="entry name" value="P-loop containing nucleotide triphosphate hydrolases"/>
    <property type="match status" value="1"/>
</dbReference>
<accession>A0A518GST9</accession>